<name>A0A2T2ZSF7_9PEZI</name>
<evidence type="ECO:0000313" key="3">
    <source>
        <dbReference type="Proteomes" id="UP000241462"/>
    </source>
</evidence>
<evidence type="ECO:0000256" key="1">
    <source>
        <dbReference type="SAM" id="MobiDB-lite"/>
    </source>
</evidence>
<sequence>MIQTRWIGRKNCSRNNIQPCQYTQRSKVDQGNIAPAYQYPRLHRADIVRSTSSPPPQKKGGLSFKCREDPSWFPPLAIQIYKLLPSGVRETAQNATLLACQHPKERGRDTQRERCQRCSSATVQGYLGKIVNPGCTQSGGSLAPEQQRPDRGLPDATGSLGRVRLFEYEQVAWDGRCGGAHVR</sequence>
<accession>A0A2T2ZSF7</accession>
<reference evidence="2 3" key="1">
    <citation type="journal article" date="2018" name="Mycol. Prog.">
        <title>Coniella lustricola, a new species from submerged detritus.</title>
        <authorList>
            <person name="Raudabaugh D.B."/>
            <person name="Iturriaga T."/>
            <person name="Carver A."/>
            <person name="Mondo S."/>
            <person name="Pangilinan J."/>
            <person name="Lipzen A."/>
            <person name="He G."/>
            <person name="Amirebrahimi M."/>
            <person name="Grigoriev I.V."/>
            <person name="Miller A.N."/>
        </authorList>
    </citation>
    <scope>NUCLEOTIDE SEQUENCE [LARGE SCALE GENOMIC DNA]</scope>
    <source>
        <strain evidence="2 3">B22-T-1</strain>
    </source>
</reference>
<organism evidence="2 3">
    <name type="scientific">Coniella lustricola</name>
    <dbReference type="NCBI Taxonomy" id="2025994"/>
    <lineage>
        <taxon>Eukaryota</taxon>
        <taxon>Fungi</taxon>
        <taxon>Dikarya</taxon>
        <taxon>Ascomycota</taxon>
        <taxon>Pezizomycotina</taxon>
        <taxon>Sordariomycetes</taxon>
        <taxon>Sordariomycetidae</taxon>
        <taxon>Diaporthales</taxon>
        <taxon>Schizoparmaceae</taxon>
        <taxon>Coniella</taxon>
    </lineage>
</organism>
<dbReference type="InParanoid" id="A0A2T2ZSF7"/>
<dbReference type="AlphaFoldDB" id="A0A2T2ZSF7"/>
<protein>
    <submittedName>
        <fullName evidence="2">Uncharacterized protein</fullName>
    </submittedName>
</protein>
<proteinExistence type="predicted"/>
<gene>
    <name evidence="2" type="ORF">BD289DRAFT_202988</name>
</gene>
<dbReference type="Proteomes" id="UP000241462">
    <property type="component" value="Unassembled WGS sequence"/>
</dbReference>
<feature type="region of interest" description="Disordered" evidence="1">
    <location>
        <begin position="137"/>
        <end position="156"/>
    </location>
</feature>
<evidence type="ECO:0000313" key="2">
    <source>
        <dbReference type="EMBL" id="PSR75108.1"/>
    </source>
</evidence>
<dbReference type="EMBL" id="KZ678799">
    <property type="protein sequence ID" value="PSR75108.1"/>
    <property type="molecule type" value="Genomic_DNA"/>
</dbReference>
<keyword evidence="3" id="KW-1185">Reference proteome</keyword>